<sequence>MSFIEFVELFKSFSIRSRKDLKELFDTFAVPCSRSSPESAPVYTHLRIDDKDTGLQPDLDLLTRNGSDLGLFIRMRQQMSDNQKQISDAIAGSQYRDQRDRSGKRLAGCLGIGDSSAQRLPGQLFLMDKDNFASRIEESQMNPEELQYPLSYYYIESSHNTYLTGHQLKGESSVELYSQVLLQGCRSVELDCWDGDDGMPVIYHGHTLTTKIPFKDVVEAVNRSAFVNSDMPVVLSIENHCSLPQQRKMAEIFKTVFGERLVTRFLFESDFSDDPHLPSPLQLRGRILLKNKKLKAHQAPVDILKQKAHQLAHMQAQASNGSPGVTSPGNHTNEEEEEEEDEYDYDYESLSDDNILEDKPEGKSSADKEEQPVDEIPKRMKKSDSTTQSKGKVFDMELGEEFYLPQNKKESRQIAQELSDLIIYCQAVKFPGLSTLSPAGSGRGKDRGKSRKSIFGTAPARCNATGEVTTQNRTPGKGGAERLSWEEQTSPVLNPPTSLSAIIRTPKCYHISSVNENAAKRLCRRLLPEADPAHDLPMHLNTALFEANGGCGYVLKPAVLWDRSCPLYQQFCPMEEGRGENEPRRLLPHYRLRSERLSREQRRQPVPRGGRPRACPSTAATFAPNPSTATPSTPCYRHVQLRTQHNESLEVSSLFIFSRRTEEGPTGGAIPSSLLFSSEEKRASQQHRVTVYGAPGPEPFTVFCVTEQTTAKQLLDAGNPSEYFLCEEKVPLLKERSEVKRCAQHRPLAPEEEVVRLVSSWNTEEGLVGRISLKTREENLNEKNTVLEGEEEVTVGGREGGGGGGGGSGGGGGAAEDDMFFVQVHEVSPEQPHTVIKAPRYSTAQDIIQQTLSKAKYSCSILSNPNPCDYVLMEEVTKDAGSKKSSTAKPLQRTLLDHECVYQAQSRWRGAGKFILKLKEQVVREEKKKVISFASELKKLTSRSSRSMTTGSGGGGGGVDGPAQSKDDRAACCVALTELQE</sequence>
<accession>A0ACD3RSK9</accession>
<gene>
    <name evidence="1" type="ORF">E3U43_012453</name>
</gene>
<dbReference type="EMBL" id="CM011675">
    <property type="protein sequence ID" value="TMS22188.1"/>
    <property type="molecule type" value="Genomic_DNA"/>
</dbReference>
<dbReference type="Proteomes" id="UP000793456">
    <property type="component" value="Chromosome II"/>
</dbReference>
<organism evidence="1 2">
    <name type="scientific">Larimichthys crocea</name>
    <name type="common">Large yellow croaker</name>
    <name type="synonym">Pseudosciaena crocea</name>
    <dbReference type="NCBI Taxonomy" id="215358"/>
    <lineage>
        <taxon>Eukaryota</taxon>
        <taxon>Metazoa</taxon>
        <taxon>Chordata</taxon>
        <taxon>Craniata</taxon>
        <taxon>Vertebrata</taxon>
        <taxon>Euteleostomi</taxon>
        <taxon>Actinopterygii</taxon>
        <taxon>Neopterygii</taxon>
        <taxon>Teleostei</taxon>
        <taxon>Neoteleostei</taxon>
        <taxon>Acanthomorphata</taxon>
        <taxon>Eupercaria</taxon>
        <taxon>Sciaenidae</taxon>
        <taxon>Larimichthys</taxon>
    </lineage>
</organism>
<name>A0ACD3RSK9_LARCR</name>
<comment type="caution">
    <text evidence="1">The sequence shown here is derived from an EMBL/GenBank/DDBJ whole genome shotgun (WGS) entry which is preliminary data.</text>
</comment>
<protein>
    <submittedName>
        <fullName evidence="1">Uncharacterized protein</fullName>
    </submittedName>
</protein>
<evidence type="ECO:0000313" key="2">
    <source>
        <dbReference type="Proteomes" id="UP000793456"/>
    </source>
</evidence>
<evidence type="ECO:0000313" key="1">
    <source>
        <dbReference type="EMBL" id="TMS22188.1"/>
    </source>
</evidence>
<proteinExistence type="predicted"/>
<keyword evidence="2" id="KW-1185">Reference proteome</keyword>
<reference evidence="1" key="1">
    <citation type="submission" date="2018-11" db="EMBL/GenBank/DDBJ databases">
        <title>The sequence and de novo assembly of Larimichthys crocea genome using PacBio and Hi-C technologies.</title>
        <authorList>
            <person name="Xu P."/>
            <person name="Chen B."/>
            <person name="Zhou Z."/>
            <person name="Ke Q."/>
            <person name="Wu Y."/>
            <person name="Bai H."/>
            <person name="Pu F."/>
        </authorList>
    </citation>
    <scope>NUCLEOTIDE SEQUENCE</scope>
    <source>
        <tissue evidence="1">Muscle</tissue>
    </source>
</reference>